<dbReference type="GO" id="GO:0042255">
    <property type="term" value="P:ribosome assembly"/>
    <property type="evidence" value="ECO:0007669"/>
    <property type="project" value="UniProtKB-ARBA"/>
</dbReference>
<evidence type="ECO:0000256" key="12">
    <source>
        <dbReference type="RuleBase" id="RU000492"/>
    </source>
</evidence>
<dbReference type="GO" id="GO:0003724">
    <property type="term" value="F:RNA helicase activity"/>
    <property type="evidence" value="ECO:0007669"/>
    <property type="project" value="UniProtKB-EC"/>
</dbReference>
<sequence>MKEPTTPPDSSFDSLGLIPPLLESIRALGYEEPSPIQRAALPPLLAGKDLLGIAATGTGKTAAFALPLLQKIEPGSRAPFTTSALVLVPTRELAMQVAEAIHRYGQKLGVTVLPLYGGQVIGQQLRVLKRGVDVVVATPGRALDHLQRKTLKLDDVQVVVLDEADEMLDMGFAEDLEAILSATPEERQTALFSATLPTRIAAIAERHLREPVRVKIAKEKVQQGELPRVRQTAYIVTRAFKVATLCRVLDVESPTAAIVFCRTRTEVDELSVSLNGRGWRALALHGGMSQEQRDRVIKQLKTHAADLLVATDVAARGLDIPRLSHVVNFDVPNAPEAYVHRIGRTGRAGREGVAITLVEPKEHRLLRNLEKLTGQRIEVAAVPTVADLRARHLELTRASLREVLVAGGLDPFRRVAEELAAEFDVMDVAAAAVKFIQENRDDGKAAGEEEIPVVAPPSEKRPRSERPEGKAPAERPGKGKGPGGRPGREEREPRGPAQRSDWDITRLYIGAGRNAGMRPADLVGAIAGEAGLESSRIGAIQIADAFSLVEVPEPDAERIITALRHATLRGRKVPVRRDRG</sequence>
<dbReference type="PROSITE" id="PS00039">
    <property type="entry name" value="DEAD_ATP_HELICASE"/>
    <property type="match status" value="1"/>
</dbReference>
<keyword evidence="2" id="KW-0963">Cytoplasm</keyword>
<dbReference type="STRING" id="394096.DB31_6171"/>
<gene>
    <name evidence="17" type="ORF">DB31_6171</name>
</gene>
<feature type="region of interest" description="Disordered" evidence="13">
    <location>
        <begin position="443"/>
        <end position="502"/>
    </location>
</feature>
<evidence type="ECO:0000256" key="13">
    <source>
        <dbReference type="SAM" id="MobiDB-lite"/>
    </source>
</evidence>
<dbReference type="InterPro" id="IPR044742">
    <property type="entry name" value="DEAD/DEAH_RhlB"/>
</dbReference>
<dbReference type="InterPro" id="IPR005580">
    <property type="entry name" value="DbpA/CsdA_RNA-bd_dom"/>
</dbReference>
<dbReference type="PROSITE" id="PS51194">
    <property type="entry name" value="HELICASE_CTER"/>
    <property type="match status" value="1"/>
</dbReference>
<evidence type="ECO:0000256" key="7">
    <source>
        <dbReference type="ARBA" id="ARBA00023016"/>
    </source>
</evidence>
<evidence type="ECO:0000256" key="1">
    <source>
        <dbReference type="ARBA" id="ARBA00012552"/>
    </source>
</evidence>
<dbReference type="EC" id="3.6.4.13" evidence="1"/>
<dbReference type="SMART" id="SM00490">
    <property type="entry name" value="HELICc"/>
    <property type="match status" value="1"/>
</dbReference>
<keyword evidence="7" id="KW-0346">Stress response</keyword>
<keyword evidence="18" id="KW-1185">Reference proteome</keyword>
<dbReference type="InterPro" id="IPR050079">
    <property type="entry name" value="DEAD_box_RNA_helicase"/>
</dbReference>
<dbReference type="InterPro" id="IPR014014">
    <property type="entry name" value="RNA_helicase_DEAD_Q_motif"/>
</dbReference>
<evidence type="ECO:0000256" key="2">
    <source>
        <dbReference type="ARBA" id="ARBA00022490"/>
    </source>
</evidence>
<dbReference type="Pfam" id="PF00270">
    <property type="entry name" value="DEAD"/>
    <property type="match status" value="1"/>
</dbReference>
<feature type="compositionally biased region" description="Basic and acidic residues" evidence="13">
    <location>
        <begin position="486"/>
        <end position="502"/>
    </location>
</feature>
<dbReference type="InterPro" id="IPR011545">
    <property type="entry name" value="DEAD/DEAH_box_helicase_dom"/>
</dbReference>
<accession>A0A085VTW1</accession>
<dbReference type="CDD" id="cd00268">
    <property type="entry name" value="DEADc"/>
    <property type="match status" value="1"/>
</dbReference>
<dbReference type="Pfam" id="PF00271">
    <property type="entry name" value="Helicase_C"/>
    <property type="match status" value="1"/>
</dbReference>
<dbReference type="Gene3D" id="3.30.70.330">
    <property type="match status" value="1"/>
</dbReference>
<evidence type="ECO:0000256" key="6">
    <source>
        <dbReference type="ARBA" id="ARBA00022840"/>
    </source>
</evidence>
<dbReference type="RefSeq" id="WP_044199788.1">
    <property type="nucleotide sequence ID" value="NZ_JMCB01000034.1"/>
</dbReference>
<comment type="caution">
    <text evidence="17">The sequence shown here is derived from an EMBL/GenBank/DDBJ whole genome shotgun (WGS) entry which is preliminary data.</text>
</comment>
<keyword evidence="6 12" id="KW-0067">ATP-binding</keyword>
<dbReference type="PROSITE" id="PS51192">
    <property type="entry name" value="HELICASE_ATP_BIND_1"/>
    <property type="match status" value="1"/>
</dbReference>
<dbReference type="CDD" id="cd12252">
    <property type="entry name" value="RRM_DbpA"/>
    <property type="match status" value="1"/>
</dbReference>
<evidence type="ECO:0000256" key="10">
    <source>
        <dbReference type="ARBA" id="ARBA00074363"/>
    </source>
</evidence>
<evidence type="ECO:0000256" key="5">
    <source>
        <dbReference type="ARBA" id="ARBA00022806"/>
    </source>
</evidence>
<dbReference type="InterPro" id="IPR012677">
    <property type="entry name" value="Nucleotide-bd_a/b_plait_sf"/>
</dbReference>
<evidence type="ECO:0000256" key="4">
    <source>
        <dbReference type="ARBA" id="ARBA00022801"/>
    </source>
</evidence>
<feature type="domain" description="Helicase ATP-binding" evidence="14">
    <location>
        <begin position="41"/>
        <end position="214"/>
    </location>
</feature>
<dbReference type="Proteomes" id="UP000028725">
    <property type="component" value="Unassembled WGS sequence"/>
</dbReference>
<dbReference type="SUPFAM" id="SSF52540">
    <property type="entry name" value="P-loop containing nucleoside triphosphate hydrolases"/>
    <property type="match status" value="1"/>
</dbReference>
<dbReference type="InterPro" id="IPR000629">
    <property type="entry name" value="RNA-helicase_DEAD-box_CS"/>
</dbReference>
<proteinExistence type="inferred from homology"/>
<reference evidence="17 18" key="1">
    <citation type="submission" date="2014-04" db="EMBL/GenBank/DDBJ databases">
        <title>Genome assembly of Hyalangium minutum DSM 14724.</title>
        <authorList>
            <person name="Sharma G."/>
            <person name="Subramanian S."/>
        </authorList>
    </citation>
    <scope>NUCLEOTIDE SEQUENCE [LARGE SCALE GENOMIC DNA]</scope>
    <source>
        <strain evidence="17 18">DSM 14724</strain>
    </source>
</reference>
<dbReference type="Pfam" id="PF25399">
    <property type="entry name" value="DeaD_dimer"/>
    <property type="match status" value="1"/>
</dbReference>
<dbReference type="GO" id="GO:0009266">
    <property type="term" value="P:response to temperature stimulus"/>
    <property type="evidence" value="ECO:0007669"/>
    <property type="project" value="UniProtKB-ARBA"/>
</dbReference>
<dbReference type="PANTHER" id="PTHR47959">
    <property type="entry name" value="ATP-DEPENDENT RNA HELICASE RHLE-RELATED"/>
    <property type="match status" value="1"/>
</dbReference>
<keyword evidence="5 12" id="KW-0347">Helicase</keyword>
<dbReference type="InterPro" id="IPR057325">
    <property type="entry name" value="DeaD_dimer"/>
</dbReference>
<feature type="domain" description="Helicase C-terminal" evidence="15">
    <location>
        <begin position="244"/>
        <end position="389"/>
    </location>
</feature>
<feature type="compositionally biased region" description="Basic and acidic residues" evidence="13">
    <location>
        <begin position="458"/>
        <end position="477"/>
    </location>
</feature>
<dbReference type="InterPro" id="IPR001650">
    <property type="entry name" value="Helicase_C-like"/>
</dbReference>
<keyword evidence="3 12" id="KW-0547">Nucleotide-binding</keyword>
<evidence type="ECO:0000259" key="16">
    <source>
        <dbReference type="PROSITE" id="PS51195"/>
    </source>
</evidence>
<comment type="catalytic activity">
    <reaction evidence="9">
        <text>ATP + H2O = ADP + phosphate + H(+)</text>
        <dbReference type="Rhea" id="RHEA:13065"/>
        <dbReference type="ChEBI" id="CHEBI:15377"/>
        <dbReference type="ChEBI" id="CHEBI:15378"/>
        <dbReference type="ChEBI" id="CHEBI:30616"/>
        <dbReference type="ChEBI" id="CHEBI:43474"/>
        <dbReference type="ChEBI" id="CHEBI:456216"/>
        <dbReference type="EC" id="3.6.4.13"/>
    </reaction>
</comment>
<dbReference type="GO" id="GO:0003676">
    <property type="term" value="F:nucleic acid binding"/>
    <property type="evidence" value="ECO:0007669"/>
    <property type="project" value="InterPro"/>
</dbReference>
<evidence type="ECO:0000256" key="11">
    <source>
        <dbReference type="PROSITE-ProRule" id="PRU00552"/>
    </source>
</evidence>
<evidence type="ECO:0000256" key="9">
    <source>
        <dbReference type="ARBA" id="ARBA00047984"/>
    </source>
</evidence>
<keyword evidence="4 12" id="KW-0378">Hydrolase</keyword>
<dbReference type="SMART" id="SM00487">
    <property type="entry name" value="DEXDc"/>
    <property type="match status" value="1"/>
</dbReference>
<organism evidence="17 18">
    <name type="scientific">Hyalangium minutum</name>
    <dbReference type="NCBI Taxonomy" id="394096"/>
    <lineage>
        <taxon>Bacteria</taxon>
        <taxon>Pseudomonadati</taxon>
        <taxon>Myxococcota</taxon>
        <taxon>Myxococcia</taxon>
        <taxon>Myxococcales</taxon>
        <taxon>Cystobacterineae</taxon>
        <taxon>Archangiaceae</taxon>
        <taxon>Hyalangium</taxon>
    </lineage>
</organism>
<comment type="similarity">
    <text evidence="8 12">Belongs to the DEAD box helicase family.</text>
</comment>
<evidence type="ECO:0000256" key="3">
    <source>
        <dbReference type="ARBA" id="ARBA00022741"/>
    </source>
</evidence>
<feature type="domain" description="DEAD-box RNA helicase Q" evidence="16">
    <location>
        <begin position="10"/>
        <end position="38"/>
    </location>
</feature>
<evidence type="ECO:0000259" key="14">
    <source>
        <dbReference type="PROSITE" id="PS51192"/>
    </source>
</evidence>
<dbReference type="AlphaFoldDB" id="A0A085VTW1"/>
<evidence type="ECO:0000313" key="17">
    <source>
        <dbReference type="EMBL" id="KFE58874.1"/>
    </source>
</evidence>
<feature type="short sequence motif" description="Q motif" evidence="11">
    <location>
        <begin position="10"/>
        <end position="38"/>
    </location>
</feature>
<dbReference type="PROSITE" id="PS51195">
    <property type="entry name" value="Q_MOTIF"/>
    <property type="match status" value="1"/>
</dbReference>
<dbReference type="Pfam" id="PF03880">
    <property type="entry name" value="DbpA"/>
    <property type="match status" value="1"/>
</dbReference>
<dbReference type="CDD" id="cd18787">
    <property type="entry name" value="SF2_C_DEAD"/>
    <property type="match status" value="1"/>
</dbReference>
<dbReference type="PATRIC" id="fig|394096.3.peg.8888"/>
<dbReference type="InterPro" id="IPR014001">
    <property type="entry name" value="Helicase_ATP-bd"/>
</dbReference>
<evidence type="ECO:0000313" key="18">
    <source>
        <dbReference type="Proteomes" id="UP000028725"/>
    </source>
</evidence>
<dbReference type="Gene3D" id="3.40.50.300">
    <property type="entry name" value="P-loop containing nucleotide triphosphate hydrolases"/>
    <property type="match status" value="2"/>
</dbReference>
<evidence type="ECO:0000256" key="8">
    <source>
        <dbReference type="ARBA" id="ARBA00038437"/>
    </source>
</evidence>
<dbReference type="GO" id="GO:0005524">
    <property type="term" value="F:ATP binding"/>
    <property type="evidence" value="ECO:0007669"/>
    <property type="project" value="UniProtKB-KW"/>
</dbReference>
<dbReference type="FunFam" id="3.40.50.300:FF:000108">
    <property type="entry name" value="ATP-dependent RNA helicase RhlE"/>
    <property type="match status" value="1"/>
</dbReference>
<evidence type="ECO:0000259" key="15">
    <source>
        <dbReference type="PROSITE" id="PS51194"/>
    </source>
</evidence>
<dbReference type="PANTHER" id="PTHR47959:SF1">
    <property type="entry name" value="ATP-DEPENDENT RNA HELICASE DBPA"/>
    <property type="match status" value="1"/>
</dbReference>
<dbReference type="InterPro" id="IPR027417">
    <property type="entry name" value="P-loop_NTPase"/>
</dbReference>
<name>A0A085VTW1_9BACT</name>
<dbReference type="GO" id="GO:0005829">
    <property type="term" value="C:cytosol"/>
    <property type="evidence" value="ECO:0007669"/>
    <property type="project" value="TreeGrafter"/>
</dbReference>
<dbReference type="GO" id="GO:0016787">
    <property type="term" value="F:hydrolase activity"/>
    <property type="evidence" value="ECO:0007669"/>
    <property type="project" value="UniProtKB-KW"/>
</dbReference>
<protein>
    <recommendedName>
        <fullName evidence="10">DEAD-box ATP-dependent RNA helicase RhpA</fullName>
        <ecNumber evidence="1">3.6.4.13</ecNumber>
    </recommendedName>
</protein>
<dbReference type="EMBL" id="JMCB01000034">
    <property type="protein sequence ID" value="KFE58874.1"/>
    <property type="molecule type" value="Genomic_DNA"/>
</dbReference>